<keyword evidence="1" id="KW-0677">Repeat</keyword>
<evidence type="ECO:0000256" key="1">
    <source>
        <dbReference type="ARBA" id="ARBA00022737"/>
    </source>
</evidence>
<organism evidence="5">
    <name type="scientific">Timema cristinae</name>
    <name type="common">Walking stick</name>
    <dbReference type="NCBI Taxonomy" id="61476"/>
    <lineage>
        <taxon>Eukaryota</taxon>
        <taxon>Metazoa</taxon>
        <taxon>Ecdysozoa</taxon>
        <taxon>Arthropoda</taxon>
        <taxon>Hexapoda</taxon>
        <taxon>Insecta</taxon>
        <taxon>Pterygota</taxon>
        <taxon>Neoptera</taxon>
        <taxon>Polyneoptera</taxon>
        <taxon>Phasmatodea</taxon>
        <taxon>Timematodea</taxon>
        <taxon>Timematoidea</taxon>
        <taxon>Timematidae</taxon>
        <taxon>Timema</taxon>
    </lineage>
</organism>
<sequence>MITHKKQVWTRINQFGTRERGEGVLYLHADSSSSASCPSGSADAILALVNAGANVESEDKDGLTVCSGSQPEMCCTSTALHCAASRGHTDCLETLVSLCGAEVDVIDTNGCTALFYAVTLGHADSTQLLLTYGAEPNRQDRKGRTPPRGPTLSPQETSPGPHRGTTLAKATVRPPELTFGTTEATLGGRADMAIKTSPTGAVSKDKRGTANINKKAPKAENHFHPADSLMLRGYDVYSIDKPFFNRANGENLVLMNTGTQTHFSNFNGVSYVNDLNFRFPGIFTQSLWEIHIYLCDSDHYPILLPPLHHSTSIACIAWATQLVVKHSNWNKLRDLALYDGVYGLDVNVKTGHFTSTVIMVVRASIPLFSPNPHHRTVPWWN</sequence>
<dbReference type="PROSITE" id="PS50088">
    <property type="entry name" value="ANK_REPEAT"/>
    <property type="match status" value="1"/>
</dbReference>
<dbReference type="Gene3D" id="1.25.40.20">
    <property type="entry name" value="Ankyrin repeat-containing domain"/>
    <property type="match status" value="2"/>
</dbReference>
<dbReference type="InterPro" id="IPR036770">
    <property type="entry name" value="Ankyrin_rpt-contain_sf"/>
</dbReference>
<dbReference type="SUPFAM" id="SSF48403">
    <property type="entry name" value="Ankyrin repeat"/>
    <property type="match status" value="1"/>
</dbReference>
<dbReference type="Pfam" id="PF12796">
    <property type="entry name" value="Ank_2"/>
    <property type="match status" value="1"/>
</dbReference>
<dbReference type="PANTHER" id="PTHR24173">
    <property type="entry name" value="ANKYRIN REPEAT CONTAINING"/>
    <property type="match status" value="1"/>
</dbReference>
<dbReference type="PANTHER" id="PTHR24173:SF74">
    <property type="entry name" value="ANKYRIN REPEAT DOMAIN-CONTAINING PROTEIN 16"/>
    <property type="match status" value="1"/>
</dbReference>
<evidence type="ECO:0000256" key="2">
    <source>
        <dbReference type="ARBA" id="ARBA00023043"/>
    </source>
</evidence>
<accession>A0A7R9D089</accession>
<gene>
    <name evidence="5" type="ORF">TCEB3V08_LOCUS8118</name>
</gene>
<proteinExistence type="predicted"/>
<evidence type="ECO:0000313" key="5">
    <source>
        <dbReference type="EMBL" id="CAD7405709.1"/>
    </source>
</evidence>
<feature type="region of interest" description="Disordered" evidence="4">
    <location>
        <begin position="133"/>
        <end position="170"/>
    </location>
</feature>
<name>A0A7R9D089_TIMCR</name>
<reference evidence="5" key="1">
    <citation type="submission" date="2020-11" db="EMBL/GenBank/DDBJ databases">
        <authorList>
            <person name="Tran Van P."/>
        </authorList>
    </citation>
    <scope>NUCLEOTIDE SEQUENCE</scope>
</reference>
<dbReference type="SMART" id="SM00248">
    <property type="entry name" value="ANK"/>
    <property type="match status" value="3"/>
</dbReference>
<evidence type="ECO:0000256" key="4">
    <source>
        <dbReference type="SAM" id="MobiDB-lite"/>
    </source>
</evidence>
<dbReference type="InterPro" id="IPR002110">
    <property type="entry name" value="Ankyrin_rpt"/>
</dbReference>
<feature type="repeat" description="ANK" evidence="3">
    <location>
        <begin position="109"/>
        <end position="141"/>
    </location>
</feature>
<keyword evidence="2 3" id="KW-0040">ANK repeat</keyword>
<dbReference type="EMBL" id="OC319540">
    <property type="protein sequence ID" value="CAD7405709.1"/>
    <property type="molecule type" value="Genomic_DNA"/>
</dbReference>
<dbReference type="AlphaFoldDB" id="A0A7R9D089"/>
<evidence type="ECO:0000256" key="3">
    <source>
        <dbReference type="PROSITE-ProRule" id="PRU00023"/>
    </source>
</evidence>
<dbReference type="PROSITE" id="PS50297">
    <property type="entry name" value="ANK_REP_REGION"/>
    <property type="match status" value="1"/>
</dbReference>
<protein>
    <submittedName>
        <fullName evidence="5">Uncharacterized protein</fullName>
    </submittedName>
</protein>